<dbReference type="InterPro" id="IPR051461">
    <property type="entry name" value="UPF0750_membrane"/>
</dbReference>
<dbReference type="InterPro" id="IPR003740">
    <property type="entry name" value="YitT"/>
</dbReference>
<sequence length="275" mass="30021">MNAARRVWTALVMTCAAALIAFGFNFLLIPHRLLSGGVSGVSMLLSYATGLDTGILYFALNLPILIWGWFALGHAFIAWSIYAVAVTSFLIRIAPVHSLAADPILAAVFGGVAFGIGAGLALRYGGSSGGIDIIATIVTRHREVPIGMLLFLMNMSIVILQALLSEDWEGAMYSLLSIYVSGRAIDMIHIRQLKVTAFIISCDPYRLLDKLRRLPRGVSIVPIKGGYTGEDKVMLMTVTTRYELSALRTMIRRHDPKAFVNIVETVSVMGDFRKV</sequence>
<reference evidence="8 9" key="1">
    <citation type="submission" date="2021-04" db="EMBL/GenBank/DDBJ databases">
        <authorList>
            <person name="Rakotoarivonina H."/>
        </authorList>
    </citation>
    <scope>NUCLEOTIDE SEQUENCE [LARGE SCALE GENOMIC DNA]</scope>
    <source>
        <strain evidence="8 9">XE</strain>
    </source>
</reference>
<accession>A0ABN7S319</accession>
<evidence type="ECO:0000259" key="7">
    <source>
        <dbReference type="Pfam" id="PF10035"/>
    </source>
</evidence>
<organism evidence="8 9">
    <name type="scientific">Thermobacillus xylanilyticus</name>
    <dbReference type="NCBI Taxonomy" id="76633"/>
    <lineage>
        <taxon>Bacteria</taxon>
        <taxon>Bacillati</taxon>
        <taxon>Bacillota</taxon>
        <taxon>Bacilli</taxon>
        <taxon>Bacillales</taxon>
        <taxon>Paenibacillaceae</taxon>
        <taxon>Thermobacillus</taxon>
    </lineage>
</organism>
<evidence type="ECO:0000256" key="1">
    <source>
        <dbReference type="ARBA" id="ARBA00004651"/>
    </source>
</evidence>
<name>A0ABN7S319_THEXY</name>
<keyword evidence="5 6" id="KW-0472">Membrane</keyword>
<protein>
    <submittedName>
        <fullName evidence="8">Uncharacterized protein yitT</fullName>
    </submittedName>
</protein>
<evidence type="ECO:0000256" key="2">
    <source>
        <dbReference type="ARBA" id="ARBA00022475"/>
    </source>
</evidence>
<dbReference type="Pfam" id="PF10035">
    <property type="entry name" value="DUF2179"/>
    <property type="match status" value="1"/>
</dbReference>
<dbReference type="PIRSF" id="PIRSF006483">
    <property type="entry name" value="Membrane_protein_YitT"/>
    <property type="match status" value="1"/>
</dbReference>
<dbReference type="PANTHER" id="PTHR33545:SF5">
    <property type="entry name" value="UPF0750 MEMBRANE PROTEIN YITT"/>
    <property type="match status" value="1"/>
</dbReference>
<comment type="subcellular location">
    <subcellularLocation>
        <location evidence="1">Cell membrane</location>
        <topology evidence="1">Multi-pass membrane protein</topology>
    </subcellularLocation>
</comment>
<dbReference type="Proteomes" id="UP000681526">
    <property type="component" value="Unassembled WGS sequence"/>
</dbReference>
<comment type="caution">
    <text evidence="8">The sequence shown here is derived from an EMBL/GenBank/DDBJ whole genome shotgun (WGS) entry which is preliminary data.</text>
</comment>
<evidence type="ECO:0000256" key="6">
    <source>
        <dbReference type="SAM" id="Phobius"/>
    </source>
</evidence>
<keyword evidence="9" id="KW-1185">Reference proteome</keyword>
<keyword evidence="2" id="KW-1003">Cell membrane</keyword>
<feature type="transmembrane region" description="Helical" evidence="6">
    <location>
        <begin position="103"/>
        <end position="124"/>
    </location>
</feature>
<dbReference type="Pfam" id="PF02588">
    <property type="entry name" value="YitT_membrane"/>
    <property type="match status" value="1"/>
</dbReference>
<feature type="transmembrane region" description="Helical" evidence="6">
    <location>
        <begin position="41"/>
        <end position="60"/>
    </location>
</feature>
<feature type="transmembrane region" description="Helical" evidence="6">
    <location>
        <begin position="6"/>
        <end position="29"/>
    </location>
</feature>
<feature type="transmembrane region" description="Helical" evidence="6">
    <location>
        <begin position="66"/>
        <end position="91"/>
    </location>
</feature>
<evidence type="ECO:0000313" key="9">
    <source>
        <dbReference type="Proteomes" id="UP000681526"/>
    </source>
</evidence>
<evidence type="ECO:0000313" key="8">
    <source>
        <dbReference type="EMBL" id="CAG5088313.1"/>
    </source>
</evidence>
<dbReference type="EMBL" id="CAJRAY010000056">
    <property type="protein sequence ID" value="CAG5088313.1"/>
    <property type="molecule type" value="Genomic_DNA"/>
</dbReference>
<dbReference type="PANTHER" id="PTHR33545">
    <property type="entry name" value="UPF0750 MEMBRANE PROTEIN YITT-RELATED"/>
    <property type="match status" value="1"/>
</dbReference>
<keyword evidence="3 6" id="KW-0812">Transmembrane</keyword>
<feature type="domain" description="DUF2179" evidence="7">
    <location>
        <begin position="216"/>
        <end position="270"/>
    </location>
</feature>
<proteinExistence type="predicted"/>
<feature type="transmembrane region" description="Helical" evidence="6">
    <location>
        <begin position="144"/>
        <end position="164"/>
    </location>
</feature>
<dbReference type="Gene3D" id="3.30.70.120">
    <property type="match status" value="1"/>
</dbReference>
<keyword evidence="4 6" id="KW-1133">Transmembrane helix</keyword>
<dbReference type="InterPro" id="IPR019264">
    <property type="entry name" value="DUF2179"/>
</dbReference>
<dbReference type="CDD" id="cd16380">
    <property type="entry name" value="YitT_C"/>
    <property type="match status" value="1"/>
</dbReference>
<evidence type="ECO:0000256" key="4">
    <source>
        <dbReference type="ARBA" id="ARBA00022989"/>
    </source>
</evidence>
<evidence type="ECO:0000256" key="5">
    <source>
        <dbReference type="ARBA" id="ARBA00023136"/>
    </source>
</evidence>
<dbReference type="RefSeq" id="WP_213484775.1">
    <property type="nucleotide sequence ID" value="NZ_CAJRAY010000056.1"/>
</dbReference>
<evidence type="ECO:0000256" key="3">
    <source>
        <dbReference type="ARBA" id="ARBA00022692"/>
    </source>
</evidence>
<gene>
    <name evidence="8" type="primary">txxe 1794-yitT3</name>
    <name evidence="8" type="ORF">TXXE_11800</name>
</gene>
<dbReference type="InterPro" id="IPR015867">
    <property type="entry name" value="N-reg_PII/ATP_PRibTrfase_C"/>
</dbReference>